<name>A0ABW0IJ20_9BACT</name>
<dbReference type="EMBL" id="JBHSMA010000013">
    <property type="protein sequence ID" value="MFC5412550.1"/>
    <property type="molecule type" value="Genomic_DNA"/>
</dbReference>
<reference evidence="2" key="1">
    <citation type="journal article" date="2019" name="Int. J. Syst. Evol. Microbiol.">
        <title>The Global Catalogue of Microorganisms (GCM) 10K type strain sequencing project: providing services to taxonomists for standard genome sequencing and annotation.</title>
        <authorList>
            <consortium name="The Broad Institute Genomics Platform"/>
            <consortium name="The Broad Institute Genome Sequencing Center for Infectious Disease"/>
            <person name="Wu L."/>
            <person name="Ma J."/>
        </authorList>
    </citation>
    <scope>NUCLEOTIDE SEQUENCE [LARGE SCALE GENOMIC DNA]</scope>
    <source>
        <strain evidence="2">CCUG 55250</strain>
    </source>
</reference>
<sequence>MSFWFTQRHRSYTELFEPTHPAAPSTEPDASPIPFDSLLTRFRAWEEQRLSLPQIMAKARWFVLWHQPAGELTPYGFAVLEECPNAIYGYSLWARQSGRIQRIATATDKSMLDEFLQAERCELTTQPRQVRSFLHNVAQHLTTPA</sequence>
<protein>
    <recommendedName>
        <fullName evidence="3">YdhG-like domain-containing protein</fullName>
    </recommendedName>
</protein>
<organism evidence="1 2">
    <name type="scientific">Larkinella bovis</name>
    <dbReference type="NCBI Taxonomy" id="683041"/>
    <lineage>
        <taxon>Bacteria</taxon>
        <taxon>Pseudomonadati</taxon>
        <taxon>Bacteroidota</taxon>
        <taxon>Cytophagia</taxon>
        <taxon>Cytophagales</taxon>
        <taxon>Spirosomataceae</taxon>
        <taxon>Larkinella</taxon>
    </lineage>
</organism>
<proteinExistence type="predicted"/>
<accession>A0ABW0IJ20</accession>
<dbReference type="Proteomes" id="UP001596106">
    <property type="component" value="Unassembled WGS sequence"/>
</dbReference>
<keyword evidence="2" id="KW-1185">Reference proteome</keyword>
<gene>
    <name evidence="1" type="ORF">ACFPMF_24710</name>
</gene>
<evidence type="ECO:0000313" key="2">
    <source>
        <dbReference type="Proteomes" id="UP001596106"/>
    </source>
</evidence>
<evidence type="ECO:0000313" key="1">
    <source>
        <dbReference type="EMBL" id="MFC5412550.1"/>
    </source>
</evidence>
<evidence type="ECO:0008006" key="3">
    <source>
        <dbReference type="Google" id="ProtNLM"/>
    </source>
</evidence>
<comment type="caution">
    <text evidence="1">The sequence shown here is derived from an EMBL/GenBank/DDBJ whole genome shotgun (WGS) entry which is preliminary data.</text>
</comment>
<dbReference type="RefSeq" id="WP_379850170.1">
    <property type="nucleotide sequence ID" value="NZ_JBHSMA010000013.1"/>
</dbReference>